<dbReference type="InterPro" id="IPR000792">
    <property type="entry name" value="Tscrpt_reg_LuxR_C"/>
</dbReference>
<dbReference type="GO" id="GO:0000160">
    <property type="term" value="P:phosphorelay signal transduction system"/>
    <property type="evidence" value="ECO:0007669"/>
    <property type="project" value="InterPro"/>
</dbReference>
<dbReference type="Pfam" id="PF00196">
    <property type="entry name" value="GerE"/>
    <property type="match status" value="1"/>
</dbReference>
<dbReference type="eggNOG" id="COG2197">
    <property type="taxonomic scope" value="Bacteria"/>
</dbReference>
<evidence type="ECO:0000256" key="3">
    <source>
        <dbReference type="ARBA" id="ARBA00023163"/>
    </source>
</evidence>
<dbReference type="RefSeq" id="WP_043775273.1">
    <property type="nucleotide sequence ID" value="NZ_JMQI01000001.1"/>
</dbReference>
<gene>
    <name evidence="6" type="ORF">DV20_00800</name>
</gene>
<dbReference type="Pfam" id="PF00072">
    <property type="entry name" value="Response_reg"/>
    <property type="match status" value="1"/>
</dbReference>
<keyword evidence="1" id="KW-0805">Transcription regulation</keyword>
<organism evidence="6 7">
    <name type="scientific">Amycolatopsis rifamycinica</name>
    <dbReference type="NCBI Taxonomy" id="287986"/>
    <lineage>
        <taxon>Bacteria</taxon>
        <taxon>Bacillati</taxon>
        <taxon>Actinomycetota</taxon>
        <taxon>Actinomycetes</taxon>
        <taxon>Pseudonocardiales</taxon>
        <taxon>Pseudonocardiaceae</taxon>
        <taxon>Amycolatopsis</taxon>
    </lineage>
</organism>
<protein>
    <submittedName>
        <fullName evidence="6">LuxR family transcriptional regulator</fullName>
    </submittedName>
</protein>
<dbReference type="Proteomes" id="UP000027345">
    <property type="component" value="Unassembled WGS sequence"/>
</dbReference>
<dbReference type="SUPFAM" id="SSF46894">
    <property type="entry name" value="C-terminal effector domain of the bipartite response regulators"/>
    <property type="match status" value="1"/>
</dbReference>
<evidence type="ECO:0000256" key="2">
    <source>
        <dbReference type="ARBA" id="ARBA00023125"/>
    </source>
</evidence>
<dbReference type="GO" id="GO:0003677">
    <property type="term" value="F:DNA binding"/>
    <property type="evidence" value="ECO:0007669"/>
    <property type="project" value="UniProtKB-KW"/>
</dbReference>
<dbReference type="PANTHER" id="PTHR43214:SF24">
    <property type="entry name" value="TRANSCRIPTIONAL REGULATORY PROTEIN NARL-RELATED"/>
    <property type="match status" value="1"/>
</dbReference>
<dbReference type="Gene3D" id="3.40.50.2300">
    <property type="match status" value="1"/>
</dbReference>
<evidence type="ECO:0000256" key="1">
    <source>
        <dbReference type="ARBA" id="ARBA00023015"/>
    </source>
</evidence>
<dbReference type="PANTHER" id="PTHR43214">
    <property type="entry name" value="TWO-COMPONENT RESPONSE REGULATOR"/>
    <property type="match status" value="1"/>
</dbReference>
<dbReference type="InterPro" id="IPR001789">
    <property type="entry name" value="Sig_transdc_resp-reg_receiver"/>
</dbReference>
<name>A0A066UJD9_9PSEU</name>
<dbReference type="InterPro" id="IPR039420">
    <property type="entry name" value="WalR-like"/>
</dbReference>
<keyword evidence="4" id="KW-0597">Phosphoprotein</keyword>
<feature type="domain" description="Response regulatory" evidence="5">
    <location>
        <begin position="2"/>
        <end position="122"/>
    </location>
</feature>
<evidence type="ECO:0000313" key="7">
    <source>
        <dbReference type="Proteomes" id="UP000027345"/>
    </source>
</evidence>
<dbReference type="STRING" id="287986.DV20_00800"/>
<keyword evidence="7" id="KW-1185">Reference proteome</keyword>
<sequence>MRIVIAEDDALLREGLVLLLRSEGFEVAAAVDHPGDLVTSVLDGEPDLAVVDVRMPPTFTDEGLRAALEARRHVPGLAILALSAFVEDGYAGDLLAAGGGGAGYLLKERVGKPGEFLDALRRVAAGGTVLDRDVVAVQLARPRPGDPVATLTAREREVVALLAEGHSVPTIGRLLGIGTAAARQHAGDVSTKLRVPHGAGAMLSYLRA</sequence>
<dbReference type="EMBL" id="JMQI01000001">
    <property type="protein sequence ID" value="KDN24264.1"/>
    <property type="molecule type" value="Genomic_DNA"/>
</dbReference>
<keyword evidence="3" id="KW-0804">Transcription</keyword>
<evidence type="ECO:0000259" key="5">
    <source>
        <dbReference type="PROSITE" id="PS50110"/>
    </source>
</evidence>
<dbReference type="SMART" id="SM00421">
    <property type="entry name" value="HTH_LUXR"/>
    <property type="match status" value="1"/>
</dbReference>
<dbReference type="InterPro" id="IPR011006">
    <property type="entry name" value="CheY-like_superfamily"/>
</dbReference>
<evidence type="ECO:0000313" key="6">
    <source>
        <dbReference type="EMBL" id="KDN24264.1"/>
    </source>
</evidence>
<feature type="modified residue" description="4-aspartylphosphate" evidence="4">
    <location>
        <position position="52"/>
    </location>
</feature>
<evidence type="ECO:0000256" key="4">
    <source>
        <dbReference type="PROSITE-ProRule" id="PRU00169"/>
    </source>
</evidence>
<dbReference type="AlphaFoldDB" id="A0A066UJD9"/>
<reference evidence="6 7" key="1">
    <citation type="submission" date="2014-05" db="EMBL/GenBank/DDBJ databases">
        <title>Draft genome sequence of Amycolatopsis rifamycinica DSM 46095.</title>
        <authorList>
            <person name="Lal R."/>
            <person name="Saxena A."/>
            <person name="Kumari R."/>
            <person name="Mukherjee U."/>
            <person name="Singh P."/>
            <person name="Sangwan N."/>
            <person name="Mahato N.K."/>
        </authorList>
    </citation>
    <scope>NUCLEOTIDE SEQUENCE [LARGE SCALE GENOMIC DNA]</scope>
    <source>
        <strain evidence="6 7">DSM 46095</strain>
    </source>
</reference>
<dbReference type="PROSITE" id="PS50110">
    <property type="entry name" value="RESPONSE_REGULATORY"/>
    <property type="match status" value="1"/>
</dbReference>
<comment type="caution">
    <text evidence="6">The sequence shown here is derived from an EMBL/GenBank/DDBJ whole genome shotgun (WGS) entry which is preliminary data.</text>
</comment>
<dbReference type="PRINTS" id="PR00038">
    <property type="entry name" value="HTHLUXR"/>
</dbReference>
<proteinExistence type="predicted"/>
<dbReference type="SUPFAM" id="SSF52172">
    <property type="entry name" value="CheY-like"/>
    <property type="match status" value="1"/>
</dbReference>
<accession>A0A066UJD9</accession>
<dbReference type="GO" id="GO:0006355">
    <property type="term" value="P:regulation of DNA-templated transcription"/>
    <property type="evidence" value="ECO:0007669"/>
    <property type="project" value="InterPro"/>
</dbReference>
<dbReference type="InterPro" id="IPR016032">
    <property type="entry name" value="Sig_transdc_resp-reg_C-effctor"/>
</dbReference>
<dbReference type="OrthoDB" id="3617962at2"/>
<dbReference type="SMART" id="SM00448">
    <property type="entry name" value="REC"/>
    <property type="match status" value="1"/>
</dbReference>
<keyword evidence="2" id="KW-0238">DNA-binding</keyword>